<gene>
    <name evidence="3" type="primary">LOC106117709</name>
</gene>
<keyword evidence="1" id="KW-1133">Transmembrane helix</keyword>
<evidence type="ECO:0000313" key="3">
    <source>
        <dbReference type="RefSeq" id="XP_013167569.1"/>
    </source>
</evidence>
<organism evidence="3">
    <name type="scientific">Papilio xuthus</name>
    <name type="common">Asian swallowtail butterfly</name>
    <dbReference type="NCBI Taxonomy" id="66420"/>
    <lineage>
        <taxon>Eukaryota</taxon>
        <taxon>Metazoa</taxon>
        <taxon>Ecdysozoa</taxon>
        <taxon>Arthropoda</taxon>
        <taxon>Hexapoda</taxon>
        <taxon>Insecta</taxon>
        <taxon>Pterygota</taxon>
        <taxon>Neoptera</taxon>
        <taxon>Endopterygota</taxon>
        <taxon>Lepidoptera</taxon>
        <taxon>Glossata</taxon>
        <taxon>Ditrysia</taxon>
        <taxon>Papilionoidea</taxon>
        <taxon>Papilionidae</taxon>
        <taxon>Papilioninae</taxon>
        <taxon>Papilio</taxon>
    </lineage>
</organism>
<feature type="signal peptide" evidence="2">
    <location>
        <begin position="1"/>
        <end position="19"/>
    </location>
</feature>
<accession>A0AAJ7E8Z3</accession>
<feature type="chain" id="PRO_5042468445" evidence="2">
    <location>
        <begin position="20"/>
        <end position="206"/>
    </location>
</feature>
<dbReference type="AlphaFoldDB" id="A0AAJ7E8Z3"/>
<evidence type="ECO:0000256" key="2">
    <source>
        <dbReference type="SAM" id="SignalP"/>
    </source>
</evidence>
<keyword evidence="2" id="KW-0732">Signal</keyword>
<sequence length="206" mass="22839">MRFIAIIAFSLLALQQCSSRSLPDDDSVVSVYAKDSSRDSSRSSVAYLIASGLASRIASPFSNLLNFGKNVTTTTKRPFHRIELLGDMEEASKSDVIPLKNEISKDRDIEELSEDSIFKKSGKKPEKILMFSNFLPMKEKLELNGTINEVDVDNEFNLELGDDDYVIDDMVVKSKDGGIVYVLEVIGSIIQLLWGGFLALFQPSSS</sequence>
<feature type="transmembrane region" description="Helical" evidence="1">
    <location>
        <begin position="179"/>
        <end position="201"/>
    </location>
</feature>
<protein>
    <submittedName>
        <fullName evidence="3">Uncharacterized protein LOC106117709</fullName>
    </submittedName>
</protein>
<dbReference type="Proteomes" id="UP000694872">
    <property type="component" value="Unplaced"/>
</dbReference>
<keyword evidence="1" id="KW-0472">Membrane</keyword>
<reference evidence="3" key="1">
    <citation type="submission" date="2025-08" db="UniProtKB">
        <authorList>
            <consortium name="RefSeq"/>
        </authorList>
    </citation>
    <scope>IDENTIFICATION</scope>
</reference>
<name>A0AAJ7E8Z3_PAPXU</name>
<keyword evidence="1" id="KW-0812">Transmembrane</keyword>
<dbReference type="GeneID" id="106117709"/>
<dbReference type="RefSeq" id="XP_013167569.1">
    <property type="nucleotide sequence ID" value="XM_013312115.1"/>
</dbReference>
<proteinExistence type="predicted"/>
<evidence type="ECO:0000256" key="1">
    <source>
        <dbReference type="SAM" id="Phobius"/>
    </source>
</evidence>
<dbReference type="KEGG" id="pxu:106117709"/>